<feature type="domain" description="NurA" evidence="1">
    <location>
        <begin position="71"/>
        <end position="390"/>
    </location>
</feature>
<dbReference type="Proteomes" id="UP001321047">
    <property type="component" value="Unassembled WGS sequence"/>
</dbReference>
<sequence length="426" mass="48060">MDSEAIGAVRELFAEIDAAVPRDPDAQTNHARELFELLALEGGEVEALGEPEYQRTRIDELGTWTEDPWDGVTYGIDGSTTRPLEYNNGLVVDAAHAKTAVTGDTADRTIERSGHIAGVAYLDDADTTLRSKTIETDHLTAKLVPFPESAEELQNISKAVSAVAQGLSESKQAVESLDAVDGALFLDGSVLPLGIAYWLLLDHAGNRSPAGTWDVPAEIVGNYIDVIDRQYEREQPVIGIVKTSSMSQVLSALRQKFEQHDVRDDSGRLLDAPWVRDHQFISEVLRHNDLDYLTYTSWFVQCGQEINGQLYEVLEPLADRLEHGEPSDYRRAFCYVRLPRDGELFRIEAPHLMVQDEQRRRDIQLKALKEIAQRRGVPRAIHRADRIARISRENRDTIEEMIERTESSYDYNWDGRWSDLTDDTDL</sequence>
<gene>
    <name evidence="2" type="ORF">OB919_10390</name>
</gene>
<dbReference type="EMBL" id="JAOPJZ010000006">
    <property type="protein sequence ID" value="MCU4752391.1"/>
    <property type="molecule type" value="Genomic_DNA"/>
</dbReference>
<protein>
    <submittedName>
        <fullName evidence="2">DNA double-strand break repair nuclease NurA</fullName>
    </submittedName>
</protein>
<evidence type="ECO:0000313" key="2">
    <source>
        <dbReference type="EMBL" id="MCU4752391.1"/>
    </source>
</evidence>
<comment type="caution">
    <text evidence="2">The sequence shown here is derived from an EMBL/GenBank/DDBJ whole genome shotgun (WGS) entry which is preliminary data.</text>
</comment>
<dbReference type="SMART" id="SM00933">
    <property type="entry name" value="NurA"/>
    <property type="match status" value="1"/>
</dbReference>
<accession>A0AAP2Z889</accession>
<reference evidence="2 3" key="1">
    <citation type="submission" date="2022-09" db="EMBL/GenBank/DDBJ databases">
        <title>Enrichment on poylsaccharides allowed isolation of novel metabolic and taxonomic groups of Haloarchaea.</title>
        <authorList>
            <person name="Sorokin D.Y."/>
            <person name="Elcheninov A.G."/>
            <person name="Khizhniak T.V."/>
            <person name="Kolganova T.V."/>
            <person name="Kublanov I.V."/>
        </authorList>
    </citation>
    <scope>NUCLEOTIDE SEQUENCE [LARGE SCALE GENOMIC DNA]</scope>
    <source>
        <strain evidence="2 3">AArc-curdl1</strain>
    </source>
</reference>
<proteinExistence type="predicted"/>
<dbReference type="RefSeq" id="WP_342808731.1">
    <property type="nucleotide sequence ID" value="NZ_JAOPJZ010000006.1"/>
</dbReference>
<dbReference type="Pfam" id="PF09376">
    <property type="entry name" value="NurA"/>
    <property type="match status" value="1"/>
</dbReference>
<evidence type="ECO:0000313" key="3">
    <source>
        <dbReference type="Proteomes" id="UP001321047"/>
    </source>
</evidence>
<name>A0AAP2Z889_9EURY</name>
<evidence type="ECO:0000259" key="1">
    <source>
        <dbReference type="SMART" id="SM00933"/>
    </source>
</evidence>
<dbReference type="InterPro" id="IPR018977">
    <property type="entry name" value="NurA_domain"/>
</dbReference>
<organism evidence="2 3">
    <name type="scientific">Natronosalvus hydrolyticus</name>
    <dbReference type="NCBI Taxonomy" id="2979988"/>
    <lineage>
        <taxon>Archaea</taxon>
        <taxon>Methanobacteriati</taxon>
        <taxon>Methanobacteriota</taxon>
        <taxon>Stenosarchaea group</taxon>
        <taxon>Halobacteria</taxon>
        <taxon>Halobacteriales</taxon>
        <taxon>Natrialbaceae</taxon>
        <taxon>Natronosalvus</taxon>
    </lineage>
</organism>
<dbReference type="AlphaFoldDB" id="A0AAP2Z889"/>
<keyword evidence="3" id="KW-1185">Reference proteome</keyword>